<feature type="region of interest" description="Disordered" evidence="1">
    <location>
        <begin position="957"/>
        <end position="990"/>
    </location>
</feature>
<dbReference type="OrthoDB" id="4085524at2759"/>
<feature type="compositionally biased region" description="Basic and acidic residues" evidence="1">
    <location>
        <begin position="355"/>
        <end position="377"/>
    </location>
</feature>
<feature type="compositionally biased region" description="Polar residues" evidence="1">
    <location>
        <begin position="803"/>
        <end position="827"/>
    </location>
</feature>
<dbReference type="HOGENOM" id="CLU_290715_0_0_1"/>
<keyword evidence="3" id="KW-1185">Reference proteome</keyword>
<dbReference type="Proteomes" id="UP000000689">
    <property type="component" value="Chromosome 11"/>
</dbReference>
<dbReference type="AlphaFoldDB" id="G0WI46"/>
<feature type="region of interest" description="Disordered" evidence="1">
    <location>
        <begin position="502"/>
        <end position="524"/>
    </location>
</feature>
<sequence>MIYNQRVSADPARPMNSAAIAAAAAISNSKDNDFQYPNHDRATSMYVQELRRKSMNKSSKLSLRRSSPRLASSDFAQSPRFRERHATSHNSDGHTTNYYDNMHERRAFSMPTNTENPIAYSRNRKSNSQLKMIKKYIPGPNGLTIIEVPDLRENENNSHIYRKTSMRPSNDKRLKRRYSTESHTNSNYEQRHHSRSSRTSSSSHSANQRNSRNNRPAYSLIDTSIEEENDFLHDHSLQHRANNSILKTSNNNTRLESLKLSRIPRNRSYHYGEQLHQNRHLPVFDSFSDGTSVEIRPLNISPSNSHSKQRQIRNNQQKEKLNHNSVARKTSIGDSKHLNVTLKPNSSKNTLHNVRNNDEGQSRATEGNHTDNPRRNEQGLIYSNDASMLSESTGNNTNKVSNNALPTHIQEILQEPLICPENELKENSSQTSVYSNPSTEYDTQARSAQVMDNRIGVSDVNRENPSNEGSDFIRGSAKELTEHEKQIKDRLTEMINLDDSNFSTKDIQQNTESSSPLTSTHTSKVSLVESLDIPDENSTKYPRKVGRMPTILSVNSANIPGSYANNIESDLSILDAKDVNSNNSDVDGDDDDEEDDEEVFHDSYETQSYFDRKNELPASRQDAHRSMAQYLRPTGYSSSAANSAQKLEPNIIVGTNIAKTHLTNAVCDNNTTSTAVGKNIANSISSVSTKVSSPLYKVPSPLRPRSQASTIPPTSSTSSVYSEIVPSPQPLALKLPSSSTIASKRILADDTRTVEAIPPKSEKRRTHQQQRHRPNGNHQVPTATKSPTVETKILHQVSPPFITVTSPPRTSIQQTNSRTMHSLNSSRISEHTLARDLSQPSETSSSLLSREQMILHNSALYPKEPPMKRSSFEKNRKHNSSIEHIGFKKLSLRDSSDDISTQYRAQYNKQQELERKNKMQSRFQDSDDDVSNELKGRPSHEESHQISSFFKMINLDHCHNNSDNNNNQENEENGTSSHEIDTGESPRRFSNKWNKLTSKLNTTQNDNPMEFSSNVYDSTGHIYRLDSGEEHGLKKKKHLHLGKKFKKLFHKL</sequence>
<feature type="compositionally biased region" description="Basic and acidic residues" evidence="1">
    <location>
        <begin position="932"/>
        <end position="944"/>
    </location>
</feature>
<evidence type="ECO:0000313" key="3">
    <source>
        <dbReference type="Proteomes" id="UP000000689"/>
    </source>
</evidence>
<feature type="region of interest" description="Disordered" evidence="1">
    <location>
        <begin position="907"/>
        <end position="944"/>
    </location>
</feature>
<feature type="compositionally biased region" description="Low complexity" evidence="1">
    <location>
        <begin position="197"/>
        <end position="215"/>
    </location>
</feature>
<feature type="compositionally biased region" description="Polar residues" evidence="1">
    <location>
        <begin position="342"/>
        <end position="354"/>
    </location>
</feature>
<feature type="region of interest" description="Disordered" evidence="1">
    <location>
        <begin position="53"/>
        <end position="98"/>
    </location>
</feature>
<dbReference type="OMA" id="SHEESHQ"/>
<feature type="region of interest" description="Disordered" evidence="1">
    <location>
        <begin position="750"/>
        <end position="787"/>
    </location>
</feature>
<dbReference type="EMBL" id="HE580277">
    <property type="protein sequence ID" value="CCD27457.1"/>
    <property type="molecule type" value="Genomic_DNA"/>
</dbReference>
<feature type="compositionally biased region" description="Basic residues" evidence="1">
    <location>
        <begin position="762"/>
        <end position="775"/>
    </location>
</feature>
<feature type="region of interest" description="Disordered" evidence="1">
    <location>
        <begin position="157"/>
        <end position="217"/>
    </location>
</feature>
<feature type="compositionally biased region" description="Acidic residues" evidence="1">
    <location>
        <begin position="586"/>
        <end position="598"/>
    </location>
</feature>
<dbReference type="RefSeq" id="XP_003672700.1">
    <property type="nucleotide sequence ID" value="XM_003672652.1"/>
</dbReference>
<feature type="region of interest" description="Disordered" evidence="1">
    <location>
        <begin position="698"/>
        <end position="722"/>
    </location>
</feature>
<organism evidence="2 3">
    <name type="scientific">Naumovozyma dairenensis (strain ATCC 10597 / BCRC 20456 / CBS 421 / NBRC 0211 / NRRL Y-12639)</name>
    <name type="common">Saccharomyces dairenensis</name>
    <dbReference type="NCBI Taxonomy" id="1071378"/>
    <lineage>
        <taxon>Eukaryota</taxon>
        <taxon>Fungi</taxon>
        <taxon>Dikarya</taxon>
        <taxon>Ascomycota</taxon>
        <taxon>Saccharomycotina</taxon>
        <taxon>Saccharomycetes</taxon>
        <taxon>Saccharomycetales</taxon>
        <taxon>Saccharomycetaceae</taxon>
        <taxon>Naumovozyma</taxon>
    </lineage>
</organism>
<feature type="compositionally biased region" description="Low complexity" evidence="1">
    <location>
        <begin position="709"/>
        <end position="722"/>
    </location>
</feature>
<dbReference type="KEGG" id="ndi:NDAI_0K02660"/>
<feature type="compositionally biased region" description="Polar residues" evidence="1">
    <location>
        <begin position="776"/>
        <end position="787"/>
    </location>
</feature>
<protein>
    <submittedName>
        <fullName evidence="2">Uncharacterized protein</fullName>
    </submittedName>
</protein>
<feature type="region of interest" description="Disordered" evidence="1">
    <location>
        <begin position="458"/>
        <end position="477"/>
    </location>
</feature>
<reference evidence="2 3" key="1">
    <citation type="journal article" date="2011" name="Proc. Natl. Acad. Sci. U.S.A.">
        <title>Evolutionary erosion of yeast sex chromosomes by mating-type switching accidents.</title>
        <authorList>
            <person name="Gordon J.L."/>
            <person name="Armisen D."/>
            <person name="Proux-Wera E."/>
            <person name="Oheigeartaigh S.S."/>
            <person name="Byrne K.P."/>
            <person name="Wolfe K.H."/>
        </authorList>
    </citation>
    <scope>NUCLEOTIDE SEQUENCE [LARGE SCALE GENOMIC DNA]</scope>
    <source>
        <strain evidence="3">ATCC 10597 / BCRC 20456 / CBS 421 / NBRC 0211 / NRRL Y-12639</strain>
    </source>
</reference>
<feature type="region of interest" description="Disordered" evidence="1">
    <location>
        <begin position="578"/>
        <end position="598"/>
    </location>
</feature>
<dbReference type="GeneID" id="11497902"/>
<feature type="region of interest" description="Disordered" evidence="1">
    <location>
        <begin position="801"/>
        <end position="847"/>
    </location>
</feature>
<feature type="compositionally biased region" description="Polar residues" evidence="1">
    <location>
        <begin position="88"/>
        <end position="98"/>
    </location>
</feature>
<feature type="region of interest" description="Disordered" evidence="1">
    <location>
        <begin position="295"/>
        <end position="378"/>
    </location>
</feature>
<feature type="compositionally biased region" description="Low complexity" evidence="1">
    <location>
        <begin position="837"/>
        <end position="847"/>
    </location>
</feature>
<accession>G0WI46</accession>
<feature type="compositionally biased region" description="Basic and acidic residues" evidence="1">
    <location>
        <begin position="978"/>
        <end position="987"/>
    </location>
</feature>
<evidence type="ECO:0000313" key="2">
    <source>
        <dbReference type="EMBL" id="CCD27457.1"/>
    </source>
</evidence>
<proteinExistence type="predicted"/>
<name>G0WI46_NAUDC</name>
<evidence type="ECO:0000256" key="1">
    <source>
        <dbReference type="SAM" id="MobiDB-lite"/>
    </source>
</evidence>
<gene>
    <name evidence="2" type="primary">NDAI0K02660</name>
    <name evidence="2" type="ordered locus">NDAI_0K02660</name>
</gene>